<organism evidence="2 3">
    <name type="scientific">Nocardioides conyzicola</name>
    <dbReference type="NCBI Taxonomy" id="1651781"/>
    <lineage>
        <taxon>Bacteria</taxon>
        <taxon>Bacillati</taxon>
        <taxon>Actinomycetota</taxon>
        <taxon>Actinomycetes</taxon>
        <taxon>Propionibacteriales</taxon>
        <taxon>Nocardioidaceae</taxon>
        <taxon>Nocardioides</taxon>
    </lineage>
</organism>
<evidence type="ECO:0000259" key="1">
    <source>
        <dbReference type="Pfam" id="PF02720"/>
    </source>
</evidence>
<dbReference type="Pfam" id="PF02720">
    <property type="entry name" value="DUF222"/>
    <property type="match status" value="1"/>
</dbReference>
<evidence type="ECO:0000313" key="2">
    <source>
        <dbReference type="EMBL" id="GAA4698936.1"/>
    </source>
</evidence>
<keyword evidence="3" id="KW-1185">Reference proteome</keyword>
<proteinExistence type="predicted"/>
<name>A0ABP8X1B8_9ACTN</name>
<gene>
    <name evidence="2" type="ORF">GCM10023349_13990</name>
</gene>
<dbReference type="Proteomes" id="UP001499974">
    <property type="component" value="Unassembled WGS sequence"/>
</dbReference>
<comment type="caution">
    <text evidence="2">The sequence shown here is derived from an EMBL/GenBank/DDBJ whole genome shotgun (WGS) entry which is preliminary data.</text>
</comment>
<accession>A0ABP8X1B8</accession>
<dbReference type="RefSeq" id="WP_345520526.1">
    <property type="nucleotide sequence ID" value="NZ_BAABKM010000002.1"/>
</dbReference>
<evidence type="ECO:0000313" key="3">
    <source>
        <dbReference type="Proteomes" id="UP001499974"/>
    </source>
</evidence>
<reference evidence="3" key="1">
    <citation type="journal article" date="2019" name="Int. J. Syst. Evol. Microbiol.">
        <title>The Global Catalogue of Microorganisms (GCM) 10K type strain sequencing project: providing services to taxonomists for standard genome sequencing and annotation.</title>
        <authorList>
            <consortium name="The Broad Institute Genomics Platform"/>
            <consortium name="The Broad Institute Genome Sequencing Center for Infectious Disease"/>
            <person name="Wu L."/>
            <person name="Ma J."/>
        </authorList>
    </citation>
    <scope>NUCLEOTIDE SEQUENCE [LARGE SCALE GENOMIC DNA]</scope>
    <source>
        <strain evidence="3">JCM 18531</strain>
    </source>
</reference>
<sequence length="422" mass="45998">MSEGQDATRSGESYDSPDQVLAALHANHQVLATAEVDRLHLAVAWAVMNPTDTLDDAATVDGTQGELAVAGPGAPLVAEFCVGDLALALGMSTDAGRTYLGDAVEIRYRLPKIWAAVTSGRVQVWKARKIAQATKPLCAAGARHVDAHLAHDVGRCSFAQIDRAVEDAIRRFDPDLAEKRRREAADERCLDVDLDQVSFNGTVHVDGELDLADAIDFNDAITAGAKELADLGSTESLNVRRSLAAGALARRELTLDLQTGERPAPRKRELVIYVHLSEHAVTGGAAGVENSRSAVSVEQVKGWCAGTNTRVTIRPVIDLNEHLHTDAYRPTDRMREQAVLTNATCVFPHCTRPARPADLDHLENFDGTNTESPNLAPLCRGHHRYKTHGGWTVVRTGPTWFTWTTPYGYSYAWDTTHTRHTH</sequence>
<dbReference type="InterPro" id="IPR003615">
    <property type="entry name" value="HNH_nuc"/>
</dbReference>
<protein>
    <recommendedName>
        <fullName evidence="1">DUF222 domain-containing protein</fullName>
    </recommendedName>
</protein>
<feature type="domain" description="DUF222" evidence="1">
    <location>
        <begin position="84"/>
        <end position="320"/>
    </location>
</feature>
<dbReference type="EMBL" id="BAABKM010000002">
    <property type="protein sequence ID" value="GAA4698936.1"/>
    <property type="molecule type" value="Genomic_DNA"/>
</dbReference>
<dbReference type="InterPro" id="IPR003870">
    <property type="entry name" value="DUF222"/>
</dbReference>
<dbReference type="CDD" id="cd00085">
    <property type="entry name" value="HNHc"/>
    <property type="match status" value="1"/>
</dbReference>